<dbReference type="InterPro" id="IPR036597">
    <property type="entry name" value="Fido-like_dom_sf"/>
</dbReference>
<evidence type="ECO:0000313" key="2">
    <source>
        <dbReference type="EMBL" id="UXD22868.1"/>
    </source>
</evidence>
<organism evidence="2 3">
    <name type="scientific">Ignicoccus pacificus DSM 13166</name>
    <dbReference type="NCBI Taxonomy" id="940294"/>
    <lineage>
        <taxon>Archaea</taxon>
        <taxon>Thermoproteota</taxon>
        <taxon>Thermoprotei</taxon>
        <taxon>Desulfurococcales</taxon>
        <taxon>Desulfurococcaceae</taxon>
        <taxon>Ignicoccus</taxon>
    </lineage>
</organism>
<dbReference type="SUPFAM" id="SSF140931">
    <property type="entry name" value="Fic-like"/>
    <property type="match status" value="1"/>
</dbReference>
<dbReference type="Proteomes" id="UP001063698">
    <property type="component" value="Chromosome"/>
</dbReference>
<dbReference type="InterPro" id="IPR003812">
    <property type="entry name" value="Fido"/>
</dbReference>
<reference evidence="2" key="1">
    <citation type="submission" date="2013-11" db="EMBL/GenBank/DDBJ databases">
        <title>Comparative genomics of Ignicoccus.</title>
        <authorList>
            <person name="Podar M."/>
        </authorList>
    </citation>
    <scope>NUCLEOTIDE SEQUENCE</scope>
    <source>
        <strain evidence="2">DSM 13166</strain>
    </source>
</reference>
<keyword evidence="3" id="KW-1185">Reference proteome</keyword>
<dbReference type="Gene3D" id="1.20.120.1870">
    <property type="entry name" value="Fic/DOC protein, Fido domain"/>
    <property type="match status" value="1"/>
</dbReference>
<accession>A0A977KC33</accession>
<dbReference type="KEGG" id="ipc:IPA_09080"/>
<feature type="domain" description="Fido" evidence="1">
    <location>
        <begin position="40"/>
        <end position="100"/>
    </location>
</feature>
<dbReference type="Pfam" id="PF02661">
    <property type="entry name" value="Fic"/>
    <property type="match status" value="1"/>
</dbReference>
<sequence length="157" mass="17957">MHKDFGGVRDVYLPTVNDLKTSIEIIKEHTEDPVELMSEEKLEQVVESAHFLASLLQREGIGEDEMVLLVAAKMFYEIILLHPLTDGNKRFATLVYLTMLKVNNLLFEFHELIGEMVLEIAVRLASNPRDWNDVSKYFIELGKAVKSYSKSLEGFPL</sequence>
<proteinExistence type="predicted"/>
<protein>
    <recommendedName>
        <fullName evidence="1">Fido domain-containing protein</fullName>
    </recommendedName>
</protein>
<dbReference type="InterPro" id="IPR053737">
    <property type="entry name" value="Type_II_TA_Toxin"/>
</dbReference>
<name>A0A977KC33_9CREN</name>
<dbReference type="AlphaFoldDB" id="A0A977KC33"/>
<dbReference type="EMBL" id="CP006868">
    <property type="protein sequence ID" value="UXD22868.1"/>
    <property type="molecule type" value="Genomic_DNA"/>
</dbReference>
<evidence type="ECO:0000313" key="3">
    <source>
        <dbReference type="Proteomes" id="UP001063698"/>
    </source>
</evidence>
<evidence type="ECO:0000259" key="1">
    <source>
        <dbReference type="Pfam" id="PF02661"/>
    </source>
</evidence>
<gene>
    <name evidence="2" type="ORF">IPA_09080</name>
</gene>